<dbReference type="Proteomes" id="UP000503330">
    <property type="component" value="Chromosome"/>
</dbReference>
<name>A0AAP9MCT2_CLOIN</name>
<keyword evidence="1" id="KW-0732">Signal</keyword>
<dbReference type="InterPro" id="IPR044927">
    <property type="entry name" value="Endonuclea_NS_2"/>
</dbReference>
<evidence type="ECO:0000256" key="1">
    <source>
        <dbReference type="SAM" id="SignalP"/>
    </source>
</evidence>
<dbReference type="Gene3D" id="3.40.10.10">
    <property type="entry name" value="DNA Methylphosphotriester Repair Domain"/>
    <property type="match status" value="1"/>
</dbReference>
<reference evidence="3 4" key="1">
    <citation type="submission" date="2020-02" db="EMBL/GenBank/DDBJ databases">
        <authorList>
            <person name="Kociolek L.K."/>
            <person name="Ozer E.A."/>
        </authorList>
    </citation>
    <scope>NUCLEOTIDE SEQUENCE [LARGE SCALE GENOMIC DNA]</scope>
    <source>
        <strain evidence="3 4">ATCC 14501</strain>
    </source>
</reference>
<dbReference type="InterPro" id="IPR035451">
    <property type="entry name" value="Ada-like_dom_sf"/>
</dbReference>
<gene>
    <name evidence="3" type="ORF">G4D54_06465</name>
</gene>
<dbReference type="Pfam" id="PF13930">
    <property type="entry name" value="Endonuclea_NS_2"/>
    <property type="match status" value="1"/>
</dbReference>
<feature type="chain" id="PRO_5042884362" description="Type VII secretion system protein EssD-like domain-containing protein" evidence="1">
    <location>
        <begin position="22"/>
        <end position="290"/>
    </location>
</feature>
<protein>
    <recommendedName>
        <fullName evidence="2">Type VII secretion system protein EssD-like domain-containing protein</fullName>
    </recommendedName>
</protein>
<sequence>MKLFIKLLLASLLTLSMTGCTQPVERDAQNQSIKDISKVPAYSGTPYVELNNNVPAFSDEEKSETSFERYSELDELGRCGPAIANIGKDLMPREKRGSIGMIKPSGWHTVRYDDLVDGKYLYNRCHLIGFQLSGENANERNLITGTRYMNVEGMLPFEDMVADYVQDTNNHVLYQVTPIFEGKNLVASGVQMEAQSVEDHGKGIEFNVFVYNIQPGITIDYATGNSHLEKASGNETNDKDFKMEIRGNKKSKIYHCPNQQAYDEMEDSKNLIIFHSEEKAQAAGYRKAQR</sequence>
<organism evidence="3 4">
    <name type="scientific">Clostridium innocuum</name>
    <dbReference type="NCBI Taxonomy" id="1522"/>
    <lineage>
        <taxon>Bacteria</taxon>
        <taxon>Bacillati</taxon>
        <taxon>Bacillota</taxon>
        <taxon>Clostridia</taxon>
        <taxon>Eubacteriales</taxon>
        <taxon>Clostridiaceae</taxon>
        <taxon>Clostridium</taxon>
    </lineage>
</organism>
<dbReference type="RefSeq" id="WP_156346766.1">
    <property type="nucleotide sequence ID" value="NZ_BAAACC010000022.1"/>
</dbReference>
<dbReference type="SUPFAM" id="SSF57884">
    <property type="entry name" value="Ada DNA repair protein, N-terminal domain (N-Ada 10)"/>
    <property type="match status" value="1"/>
</dbReference>
<dbReference type="EMBL" id="CP048838">
    <property type="protein sequence ID" value="QJA02090.1"/>
    <property type="molecule type" value="Genomic_DNA"/>
</dbReference>
<evidence type="ECO:0000259" key="2">
    <source>
        <dbReference type="Pfam" id="PF13930"/>
    </source>
</evidence>
<dbReference type="Gene3D" id="3.40.570.10">
    <property type="entry name" value="Extracellular Endonuclease, subunit A"/>
    <property type="match status" value="1"/>
</dbReference>
<dbReference type="InterPro" id="IPR044929">
    <property type="entry name" value="DNA/RNA_non-sp_Endonuclease_sf"/>
</dbReference>
<dbReference type="AlphaFoldDB" id="A0AAP9MCT2"/>
<evidence type="ECO:0000313" key="4">
    <source>
        <dbReference type="Proteomes" id="UP000503330"/>
    </source>
</evidence>
<dbReference type="PROSITE" id="PS51257">
    <property type="entry name" value="PROKAR_LIPOPROTEIN"/>
    <property type="match status" value="1"/>
</dbReference>
<feature type="domain" description="Type VII secretion system protein EssD-like" evidence="2">
    <location>
        <begin position="68"/>
        <end position="196"/>
    </location>
</feature>
<dbReference type="GeneID" id="61925164"/>
<accession>A0AAP9MCT2</accession>
<feature type="signal peptide" evidence="1">
    <location>
        <begin position="1"/>
        <end position="21"/>
    </location>
</feature>
<proteinExistence type="predicted"/>
<evidence type="ECO:0000313" key="3">
    <source>
        <dbReference type="EMBL" id="QJA02090.1"/>
    </source>
</evidence>